<dbReference type="InterPro" id="IPR037053">
    <property type="entry name" value="Phage_tail_collar_dom_sf"/>
</dbReference>
<dbReference type="AlphaFoldDB" id="A0A0G4IPJ5"/>
<feature type="signal peptide" evidence="1">
    <location>
        <begin position="1"/>
        <end position="21"/>
    </location>
</feature>
<evidence type="ECO:0000259" key="2">
    <source>
        <dbReference type="Pfam" id="PF07484"/>
    </source>
</evidence>
<evidence type="ECO:0000313" key="4">
    <source>
        <dbReference type="EMBL" id="SPR01065.1"/>
    </source>
</evidence>
<evidence type="ECO:0000313" key="3">
    <source>
        <dbReference type="EMBL" id="CEO97089.1"/>
    </source>
</evidence>
<keyword evidence="1" id="KW-0732">Signal</keyword>
<geneLocation type="mitochondrion" evidence="4"/>
<dbReference type="EMBL" id="CDSF01000078">
    <property type="protein sequence ID" value="CEO97089.1"/>
    <property type="molecule type" value="Genomic_DNA"/>
</dbReference>
<feature type="domain" description="Phage tail collar" evidence="2">
    <location>
        <begin position="27"/>
        <end position="82"/>
    </location>
</feature>
<dbReference type="SUPFAM" id="SSF88874">
    <property type="entry name" value="Receptor-binding domain of short tail fibre protein gp12"/>
    <property type="match status" value="1"/>
</dbReference>
<accession>A0A0G4IPJ5</accession>
<evidence type="ECO:0000313" key="5">
    <source>
        <dbReference type="Proteomes" id="UP000039324"/>
    </source>
</evidence>
<proteinExistence type="predicted"/>
<dbReference type="EMBL" id="OVEO01000016">
    <property type="protein sequence ID" value="SPR01065.1"/>
    <property type="molecule type" value="Genomic_DNA"/>
</dbReference>
<reference evidence="3 5" key="1">
    <citation type="submission" date="2015-02" db="EMBL/GenBank/DDBJ databases">
        <authorList>
            <person name="Chooi Y.-H."/>
        </authorList>
    </citation>
    <scope>NUCLEOTIDE SEQUENCE [LARGE SCALE GENOMIC DNA]</scope>
    <source>
        <strain evidence="3">E3</strain>
    </source>
</reference>
<keyword evidence="4" id="KW-0496">Mitochondrion</keyword>
<feature type="chain" id="PRO_5033223683" description="Phage tail collar domain-containing protein" evidence="1">
    <location>
        <begin position="22"/>
        <end position="193"/>
    </location>
</feature>
<dbReference type="OrthoDB" id="10028987at2759"/>
<dbReference type="InterPro" id="IPR011083">
    <property type="entry name" value="Phage_tail_collar_dom"/>
</dbReference>
<evidence type="ECO:0000313" key="6">
    <source>
        <dbReference type="Proteomes" id="UP000290189"/>
    </source>
</evidence>
<reference evidence="4 6" key="2">
    <citation type="submission" date="2018-03" db="EMBL/GenBank/DDBJ databases">
        <authorList>
            <person name="Fogelqvist J."/>
        </authorList>
    </citation>
    <scope>NUCLEOTIDE SEQUENCE [LARGE SCALE GENOMIC DNA]</scope>
</reference>
<dbReference type="Pfam" id="PF07484">
    <property type="entry name" value="Collar"/>
    <property type="match status" value="1"/>
</dbReference>
<dbReference type="Proteomes" id="UP000290189">
    <property type="component" value="Unassembled WGS sequence"/>
</dbReference>
<protein>
    <recommendedName>
        <fullName evidence="2">Phage tail collar domain-containing protein</fullName>
    </recommendedName>
</protein>
<sequence length="193" mass="19819">MRRRVLLVAVAVVVGWASGQGSQPYIGQIVQVAFNFAPTGWAQCNGQLLPIGDNEALFNLIGTTYGGDGQDTFALPDLRGRIALHQGQGPGLSSRTIGQSGGVETVTLTSQQVPAHTHAFVVSTKQGDLKAPASSAVLGASTFSAAYAPAGSATGQQIAGTLAGGGGQPHTNMPPYLATYYIISLYGVYPSQT</sequence>
<evidence type="ECO:0000256" key="1">
    <source>
        <dbReference type="SAM" id="SignalP"/>
    </source>
</evidence>
<dbReference type="Proteomes" id="UP000039324">
    <property type="component" value="Unassembled WGS sequence"/>
</dbReference>
<keyword evidence="5" id="KW-1185">Reference proteome</keyword>
<organism evidence="3 5">
    <name type="scientific">Plasmodiophora brassicae</name>
    <name type="common">Clubroot disease agent</name>
    <dbReference type="NCBI Taxonomy" id="37360"/>
    <lineage>
        <taxon>Eukaryota</taxon>
        <taxon>Sar</taxon>
        <taxon>Rhizaria</taxon>
        <taxon>Endomyxa</taxon>
        <taxon>Phytomyxea</taxon>
        <taxon>Plasmodiophorida</taxon>
        <taxon>Plasmodiophoridae</taxon>
        <taxon>Plasmodiophora</taxon>
    </lineage>
</organism>
<dbReference type="Gene3D" id="3.90.1340.10">
    <property type="entry name" value="Phage tail collar domain"/>
    <property type="match status" value="1"/>
</dbReference>
<name>A0A0G4IPJ5_PLABS</name>
<gene>
    <name evidence="3" type="ORF">PBRA_005693</name>
    <name evidence="4" type="ORF">PLBR_LOCUS8280</name>
</gene>